<feature type="compositionally biased region" description="Basic and acidic residues" evidence="1">
    <location>
        <begin position="380"/>
        <end position="391"/>
    </location>
</feature>
<dbReference type="EMBL" id="JARAKH010000015">
    <property type="protein sequence ID" value="KAK8396965.1"/>
    <property type="molecule type" value="Genomic_DNA"/>
</dbReference>
<evidence type="ECO:0000313" key="4">
    <source>
        <dbReference type="EMBL" id="KAK8396965.1"/>
    </source>
</evidence>
<evidence type="ECO:0000256" key="2">
    <source>
        <dbReference type="SAM" id="Phobius"/>
    </source>
</evidence>
<proteinExistence type="predicted"/>
<reference evidence="4 5" key="1">
    <citation type="submission" date="2023-03" db="EMBL/GenBank/DDBJ databases">
        <title>High-quality genome of Scylla paramamosain provides insights in environmental adaptation.</title>
        <authorList>
            <person name="Zhang L."/>
        </authorList>
    </citation>
    <scope>NUCLEOTIDE SEQUENCE [LARGE SCALE GENOMIC DNA]</scope>
    <source>
        <strain evidence="4">LZ_2023a</strain>
        <tissue evidence="4">Muscle</tissue>
    </source>
</reference>
<sequence>MGVLRGVLLLFLAGAVPSVTAEGTPVVEVLYNTSGIIEAPEDPSGNNWYQPDARYLWILDMQRANVNIEVTVEKLDLGLPYNAIHEASTKINFTAGDFVLVGAGSDVLQGNELMFFGTRSTPRKIIVRSGVGHIFFYSTQTITDAKGFTISYSVTDMASTLPPPTTPTPAPPVLSSAIISIKGIPVDDWMSYNDKFKLAISNMASDYDHKDLNMTKVPVDPSEVIINEAKKCHPDFCPVDLCVTYDFSIATETEGEVVFSKKDLEGMINMPSANQYIADVFGASCEICDDEASISTLLYIMIPLGVVIFGVAITYTAWKLTGRSSFSHAQEKYEQAQRDRIEDQRRRSSGDISILGVGGRSIASQGSRSSRRYTMPFPKPARDEVDHGGIEEEREEEVDTSDFVYYDPDQGITDPAQFGLAGVVSGFARQGQESHQYTNEAFVMDEDSAIALQRTSFADDSSDTDSDNGGALSFRPKRREMTAKNQIEVPAEVHSPEVEGETAL</sequence>
<keyword evidence="2" id="KW-0812">Transmembrane</keyword>
<feature type="signal peptide" evidence="3">
    <location>
        <begin position="1"/>
        <end position="21"/>
    </location>
</feature>
<evidence type="ECO:0000313" key="5">
    <source>
        <dbReference type="Proteomes" id="UP001487740"/>
    </source>
</evidence>
<dbReference type="Gene3D" id="2.60.120.290">
    <property type="entry name" value="Spermadhesin, CUB domain"/>
    <property type="match status" value="1"/>
</dbReference>
<dbReference type="Proteomes" id="UP001487740">
    <property type="component" value="Unassembled WGS sequence"/>
</dbReference>
<evidence type="ECO:0000256" key="3">
    <source>
        <dbReference type="SAM" id="SignalP"/>
    </source>
</evidence>
<feature type="transmembrane region" description="Helical" evidence="2">
    <location>
        <begin position="297"/>
        <end position="318"/>
    </location>
</feature>
<accession>A0AAW0UB72</accession>
<dbReference type="AlphaFoldDB" id="A0AAW0UB72"/>
<keyword evidence="5" id="KW-1185">Reference proteome</keyword>
<evidence type="ECO:0008006" key="6">
    <source>
        <dbReference type="Google" id="ProtNLM"/>
    </source>
</evidence>
<keyword evidence="2" id="KW-0472">Membrane</keyword>
<gene>
    <name evidence="4" type="ORF">O3P69_005155</name>
</gene>
<feature type="region of interest" description="Disordered" evidence="1">
    <location>
        <begin position="361"/>
        <end position="399"/>
    </location>
</feature>
<comment type="caution">
    <text evidence="4">The sequence shown here is derived from an EMBL/GenBank/DDBJ whole genome shotgun (WGS) entry which is preliminary data.</text>
</comment>
<protein>
    <recommendedName>
        <fullName evidence="6">CUB domain-containing protein</fullName>
    </recommendedName>
</protein>
<keyword evidence="2" id="KW-1133">Transmembrane helix</keyword>
<feature type="chain" id="PRO_5044024643" description="CUB domain-containing protein" evidence="3">
    <location>
        <begin position="22"/>
        <end position="504"/>
    </location>
</feature>
<name>A0AAW0UB72_SCYPA</name>
<dbReference type="InterPro" id="IPR035914">
    <property type="entry name" value="Sperma_CUB_dom_sf"/>
</dbReference>
<dbReference type="SUPFAM" id="SSF49854">
    <property type="entry name" value="Spermadhesin, CUB domain"/>
    <property type="match status" value="1"/>
</dbReference>
<organism evidence="4 5">
    <name type="scientific">Scylla paramamosain</name>
    <name type="common">Mud crab</name>
    <dbReference type="NCBI Taxonomy" id="85552"/>
    <lineage>
        <taxon>Eukaryota</taxon>
        <taxon>Metazoa</taxon>
        <taxon>Ecdysozoa</taxon>
        <taxon>Arthropoda</taxon>
        <taxon>Crustacea</taxon>
        <taxon>Multicrustacea</taxon>
        <taxon>Malacostraca</taxon>
        <taxon>Eumalacostraca</taxon>
        <taxon>Eucarida</taxon>
        <taxon>Decapoda</taxon>
        <taxon>Pleocyemata</taxon>
        <taxon>Brachyura</taxon>
        <taxon>Eubrachyura</taxon>
        <taxon>Portunoidea</taxon>
        <taxon>Portunidae</taxon>
        <taxon>Portuninae</taxon>
        <taxon>Scylla</taxon>
    </lineage>
</organism>
<keyword evidence="3" id="KW-0732">Signal</keyword>
<evidence type="ECO:0000256" key="1">
    <source>
        <dbReference type="SAM" id="MobiDB-lite"/>
    </source>
</evidence>
<feature type="region of interest" description="Disordered" evidence="1">
    <location>
        <begin position="455"/>
        <end position="504"/>
    </location>
</feature>